<dbReference type="InterPro" id="IPR036388">
    <property type="entry name" value="WH-like_DNA-bd_sf"/>
</dbReference>
<accession>A0A652YNQ4</accession>
<evidence type="ECO:0000256" key="1">
    <source>
        <dbReference type="ARBA" id="ARBA00023015"/>
    </source>
</evidence>
<dbReference type="InterPro" id="IPR016032">
    <property type="entry name" value="Sig_transdc_resp-reg_C-effctor"/>
</dbReference>
<dbReference type="Gene3D" id="1.10.10.10">
    <property type="entry name" value="Winged helix-like DNA-binding domain superfamily/Winged helix DNA-binding domain"/>
    <property type="match status" value="1"/>
</dbReference>
<dbReference type="EMBL" id="VNIQ01000004">
    <property type="protein sequence ID" value="TYQ03752.1"/>
    <property type="molecule type" value="Genomic_DNA"/>
</dbReference>
<keyword evidence="2" id="KW-0238">DNA-binding</keyword>
<keyword evidence="3" id="KW-0804">Transcription</keyword>
<dbReference type="PRINTS" id="PR00038">
    <property type="entry name" value="HTHLUXR"/>
</dbReference>
<evidence type="ECO:0000256" key="3">
    <source>
        <dbReference type="ARBA" id="ARBA00023163"/>
    </source>
</evidence>
<dbReference type="GO" id="GO:0006355">
    <property type="term" value="P:regulation of DNA-templated transcription"/>
    <property type="evidence" value="ECO:0007669"/>
    <property type="project" value="InterPro"/>
</dbReference>
<sequence length="254" mass="27907">MSDIALTAVEYERVFAVLDRCDSVRTVTEFRDVIVEAIPAAFPIRHASCFVGDTFESQFTDRNATVTAAGSGSGSWETIKANYQEHWARHDVFNLPQARQQLQSTRVASLSELGGLPKPAAVYVHEYLHPHQMHSITAMHLDLAAGGHALIGLFDPDKDAIRPKDLLALRLLARQLSILTRGLQTLPGLDLFAKLTARQREVATLVADGRSNASIAGQLNLTQDTVKKYVSRILTATGCASRTELAIDVRRQSF</sequence>
<dbReference type="GO" id="GO:0003677">
    <property type="term" value="F:DNA binding"/>
    <property type="evidence" value="ECO:0007669"/>
    <property type="project" value="UniProtKB-KW"/>
</dbReference>
<evidence type="ECO:0000313" key="4">
    <source>
        <dbReference type="EMBL" id="TYQ03752.1"/>
    </source>
</evidence>
<dbReference type="CDD" id="cd06170">
    <property type="entry name" value="LuxR_C_like"/>
    <property type="match status" value="1"/>
</dbReference>
<dbReference type="SUPFAM" id="SSF46894">
    <property type="entry name" value="C-terminal effector domain of the bipartite response regulators"/>
    <property type="match status" value="1"/>
</dbReference>
<comment type="caution">
    <text evidence="4">The sequence shown here is derived from an EMBL/GenBank/DDBJ whole genome shotgun (WGS) entry which is preliminary data.</text>
</comment>
<dbReference type="PANTHER" id="PTHR44688:SF16">
    <property type="entry name" value="DNA-BINDING TRANSCRIPTIONAL ACTIVATOR DEVR_DOSR"/>
    <property type="match status" value="1"/>
</dbReference>
<dbReference type="Pfam" id="PF00196">
    <property type="entry name" value="GerE"/>
    <property type="match status" value="1"/>
</dbReference>
<evidence type="ECO:0000256" key="2">
    <source>
        <dbReference type="ARBA" id="ARBA00023125"/>
    </source>
</evidence>
<proteinExistence type="predicted"/>
<dbReference type="SMART" id="SM00421">
    <property type="entry name" value="HTH_LUXR"/>
    <property type="match status" value="1"/>
</dbReference>
<keyword evidence="1" id="KW-0805">Transcription regulation</keyword>
<dbReference type="PROSITE" id="PS50043">
    <property type="entry name" value="HTH_LUXR_2"/>
    <property type="match status" value="1"/>
</dbReference>
<dbReference type="PANTHER" id="PTHR44688">
    <property type="entry name" value="DNA-BINDING TRANSCRIPTIONAL ACTIVATOR DEVR_DOSR"/>
    <property type="match status" value="1"/>
</dbReference>
<name>A0A652YNQ4_NOCGL</name>
<organism evidence="4">
    <name type="scientific">Nocardia globerula</name>
    <dbReference type="NCBI Taxonomy" id="1818"/>
    <lineage>
        <taxon>Bacteria</taxon>
        <taxon>Bacillati</taxon>
        <taxon>Actinomycetota</taxon>
        <taxon>Actinomycetes</taxon>
        <taxon>Mycobacteriales</taxon>
        <taxon>Nocardiaceae</taxon>
        <taxon>Nocardia</taxon>
    </lineage>
</organism>
<protein>
    <submittedName>
        <fullName evidence="4">LuxR family transcriptional regulator</fullName>
    </submittedName>
</protein>
<dbReference type="InterPro" id="IPR000792">
    <property type="entry name" value="Tscrpt_reg_LuxR_C"/>
</dbReference>
<reference evidence="4" key="1">
    <citation type="submission" date="2019-07" db="EMBL/GenBank/DDBJ databases">
        <title>Genomic Encyclopedia of Type Strains, Phase IV (KMG-IV): sequencing the most valuable type-strain genomes for metagenomic binning, comparative biology and taxonomic classification.</title>
        <authorList>
            <person name="Goeker M."/>
        </authorList>
    </citation>
    <scope>NUCLEOTIDE SEQUENCE</scope>
    <source>
        <strain evidence="4">DSM 44596</strain>
    </source>
</reference>
<dbReference type="AlphaFoldDB" id="A0A652YNQ4"/>
<gene>
    <name evidence="4" type="ORF">FNL38_104120</name>
</gene>